<dbReference type="SUPFAM" id="SSF51735">
    <property type="entry name" value="NAD(P)-binding Rossmann-fold domains"/>
    <property type="match status" value="1"/>
</dbReference>
<name>A0A9W6Y4W4_9STRA</name>
<evidence type="ECO:0000313" key="4">
    <source>
        <dbReference type="EMBL" id="GMF52552.1"/>
    </source>
</evidence>
<keyword evidence="2" id="KW-0520">NAD</keyword>
<evidence type="ECO:0000259" key="3">
    <source>
        <dbReference type="Pfam" id="PF02826"/>
    </source>
</evidence>
<dbReference type="FunFam" id="3.40.50.720:FF:000363">
    <property type="entry name" value="D-isomer specific 2-hydroxyacid dehydrogenase"/>
    <property type="match status" value="1"/>
</dbReference>
<dbReference type="Gene3D" id="3.40.50.720">
    <property type="entry name" value="NAD(P)-binding Rossmann-like Domain"/>
    <property type="match status" value="2"/>
</dbReference>
<dbReference type="CDD" id="cd05300">
    <property type="entry name" value="2-Hacid_dh_1"/>
    <property type="match status" value="1"/>
</dbReference>
<dbReference type="PANTHER" id="PTHR43333">
    <property type="entry name" value="2-HACID_DH_C DOMAIN-CONTAINING PROTEIN"/>
    <property type="match status" value="1"/>
</dbReference>
<comment type="caution">
    <text evidence="4">The sequence shown here is derived from an EMBL/GenBank/DDBJ whole genome shotgun (WGS) entry which is preliminary data.</text>
</comment>
<gene>
    <name evidence="4" type="ORF">Pfra01_002154600</name>
</gene>
<dbReference type="GO" id="GO:0016491">
    <property type="term" value="F:oxidoreductase activity"/>
    <property type="evidence" value="ECO:0007669"/>
    <property type="project" value="UniProtKB-KW"/>
</dbReference>
<protein>
    <submittedName>
        <fullName evidence="4">Unnamed protein product</fullName>
    </submittedName>
</protein>
<accession>A0A9W6Y4W4</accession>
<dbReference type="InterPro" id="IPR036291">
    <property type="entry name" value="NAD(P)-bd_dom_sf"/>
</dbReference>
<keyword evidence="1" id="KW-0560">Oxidoreductase</keyword>
<keyword evidence="5" id="KW-1185">Reference proteome</keyword>
<dbReference type="AlphaFoldDB" id="A0A9W6Y4W4"/>
<dbReference type="GO" id="GO:0051287">
    <property type="term" value="F:NAD binding"/>
    <property type="evidence" value="ECO:0007669"/>
    <property type="project" value="InterPro"/>
</dbReference>
<organism evidence="4 5">
    <name type="scientific">Phytophthora fragariaefolia</name>
    <dbReference type="NCBI Taxonomy" id="1490495"/>
    <lineage>
        <taxon>Eukaryota</taxon>
        <taxon>Sar</taxon>
        <taxon>Stramenopiles</taxon>
        <taxon>Oomycota</taxon>
        <taxon>Peronosporomycetes</taxon>
        <taxon>Peronosporales</taxon>
        <taxon>Peronosporaceae</taxon>
        <taxon>Phytophthora</taxon>
    </lineage>
</organism>
<dbReference type="PANTHER" id="PTHR43333:SF1">
    <property type="entry name" value="D-ISOMER SPECIFIC 2-HYDROXYACID DEHYDROGENASE NAD-BINDING DOMAIN-CONTAINING PROTEIN"/>
    <property type="match status" value="1"/>
</dbReference>
<sequence length="376" mass="41742">MAALRVPIVSFIRGVGDTVRKEFAASSSPAGKLFRSGGLQFVDVPLPQLPGNKQSAGYSEHQSEGLLEPRWDLTDEQHNIVEQAEIVVMDSHTGGPVFLDSETNLPSDKRHILDNVKWVQGTYAGVEMYLNLLPKRDQLPKFQLTRGGGVMPTIMAQYVFGYVTLIERMLLEAKEFQHKREFARTELVNYRSASSVTVGVLGLGDIGQGVGKMLRGAGYNVLGFKRHTNPTEVANLAFCADRITTDLDDVLAHSDYIVNVLPSTKATRYLLNERNLQQCRERSPVFINIGRGDVISEKTLVDALDAGILSRAVLDVFEQEPLPRVSPLWSNPSVHLTPHVSGKVFPENVGPVLLTNFNHYLRGEPLEFTVDWTKGY</sequence>
<dbReference type="OrthoDB" id="298012at2759"/>
<evidence type="ECO:0000256" key="2">
    <source>
        <dbReference type="ARBA" id="ARBA00023027"/>
    </source>
</evidence>
<dbReference type="EMBL" id="BSXT01003101">
    <property type="protein sequence ID" value="GMF52552.1"/>
    <property type="molecule type" value="Genomic_DNA"/>
</dbReference>
<reference evidence="4" key="1">
    <citation type="submission" date="2023-04" db="EMBL/GenBank/DDBJ databases">
        <title>Phytophthora fragariaefolia NBRC 109709.</title>
        <authorList>
            <person name="Ichikawa N."/>
            <person name="Sato H."/>
            <person name="Tonouchi N."/>
        </authorList>
    </citation>
    <scope>NUCLEOTIDE SEQUENCE</scope>
    <source>
        <strain evidence="4">NBRC 109709</strain>
    </source>
</reference>
<evidence type="ECO:0000313" key="5">
    <source>
        <dbReference type="Proteomes" id="UP001165121"/>
    </source>
</evidence>
<dbReference type="InterPro" id="IPR006140">
    <property type="entry name" value="D-isomer_DH_NAD-bd"/>
</dbReference>
<dbReference type="Pfam" id="PF02826">
    <property type="entry name" value="2-Hacid_dh_C"/>
    <property type="match status" value="1"/>
</dbReference>
<feature type="domain" description="D-isomer specific 2-hydroxyacid dehydrogenase NAD-binding" evidence="3">
    <location>
        <begin position="166"/>
        <end position="341"/>
    </location>
</feature>
<evidence type="ECO:0000256" key="1">
    <source>
        <dbReference type="ARBA" id="ARBA00023002"/>
    </source>
</evidence>
<proteinExistence type="predicted"/>
<dbReference type="Proteomes" id="UP001165121">
    <property type="component" value="Unassembled WGS sequence"/>
</dbReference>